<organism evidence="1 2">
    <name type="scientific">Mucuna pruriens</name>
    <name type="common">Velvet bean</name>
    <name type="synonym">Dolichos pruriens</name>
    <dbReference type="NCBI Taxonomy" id="157652"/>
    <lineage>
        <taxon>Eukaryota</taxon>
        <taxon>Viridiplantae</taxon>
        <taxon>Streptophyta</taxon>
        <taxon>Embryophyta</taxon>
        <taxon>Tracheophyta</taxon>
        <taxon>Spermatophyta</taxon>
        <taxon>Magnoliopsida</taxon>
        <taxon>eudicotyledons</taxon>
        <taxon>Gunneridae</taxon>
        <taxon>Pentapetalae</taxon>
        <taxon>rosids</taxon>
        <taxon>fabids</taxon>
        <taxon>Fabales</taxon>
        <taxon>Fabaceae</taxon>
        <taxon>Papilionoideae</taxon>
        <taxon>50 kb inversion clade</taxon>
        <taxon>NPAAA clade</taxon>
        <taxon>indigoferoid/millettioid clade</taxon>
        <taxon>Phaseoleae</taxon>
        <taxon>Mucuna</taxon>
    </lineage>
</organism>
<evidence type="ECO:0000313" key="1">
    <source>
        <dbReference type="EMBL" id="RDY14694.1"/>
    </source>
</evidence>
<reference evidence="1" key="1">
    <citation type="submission" date="2018-05" db="EMBL/GenBank/DDBJ databases">
        <title>Draft genome of Mucuna pruriens seed.</title>
        <authorList>
            <person name="Nnadi N.E."/>
            <person name="Vos R."/>
            <person name="Hasami M.H."/>
            <person name="Devisetty U.K."/>
            <person name="Aguiy J.C."/>
        </authorList>
    </citation>
    <scope>NUCLEOTIDE SEQUENCE [LARGE SCALE GENOMIC DNA]</scope>
    <source>
        <strain evidence="1">JCA_2017</strain>
    </source>
</reference>
<protein>
    <submittedName>
        <fullName evidence="1">Uncharacterized protein</fullName>
    </submittedName>
</protein>
<feature type="non-terminal residue" evidence="1">
    <location>
        <position position="1"/>
    </location>
</feature>
<gene>
    <name evidence="1" type="ORF">CR513_00221</name>
</gene>
<accession>A0A371II83</accession>
<keyword evidence="2" id="KW-1185">Reference proteome</keyword>
<proteinExistence type="predicted"/>
<dbReference type="EMBL" id="QJKJ01000032">
    <property type="protein sequence ID" value="RDY14694.1"/>
    <property type="molecule type" value="Genomic_DNA"/>
</dbReference>
<evidence type="ECO:0000313" key="2">
    <source>
        <dbReference type="Proteomes" id="UP000257109"/>
    </source>
</evidence>
<comment type="caution">
    <text evidence="1">The sequence shown here is derived from an EMBL/GenBank/DDBJ whole genome shotgun (WGS) entry which is preliminary data.</text>
</comment>
<dbReference type="Proteomes" id="UP000257109">
    <property type="component" value="Unassembled WGS sequence"/>
</dbReference>
<name>A0A371II83_MUCPR</name>
<dbReference type="AlphaFoldDB" id="A0A371II83"/>
<sequence>MDSSCSWVDARAVNGDGLKMVRIRNRKRKRNRKNMYTVHSFPWDCSSIGQSTALSRRKLRVRAPSVPMDTNPIKKTSIHFLCERE</sequence>